<keyword evidence="3" id="KW-1185">Reference proteome</keyword>
<dbReference type="GO" id="GO:0043531">
    <property type="term" value="F:ADP binding"/>
    <property type="evidence" value="ECO:0007669"/>
    <property type="project" value="InterPro"/>
</dbReference>
<name>A0A5J9VYG6_9POAL</name>
<comment type="caution">
    <text evidence="2">The sequence shown here is derived from an EMBL/GenBank/DDBJ whole genome shotgun (WGS) entry which is preliminary data.</text>
</comment>
<dbReference type="Pfam" id="PF00931">
    <property type="entry name" value="NB-ARC"/>
    <property type="match status" value="1"/>
</dbReference>
<dbReference type="Gramene" id="TVU40677">
    <property type="protein sequence ID" value="TVU40677"/>
    <property type="gene ID" value="EJB05_14146"/>
</dbReference>
<evidence type="ECO:0000313" key="2">
    <source>
        <dbReference type="EMBL" id="TVU40677.1"/>
    </source>
</evidence>
<sequence length="519" mass="59452">MPPGSHPHCHEIHAHIVTILSHARVEEASKKARETTSRALLRLATSTSPPTTACLASLDMYSKITTTTMKDKRLHNLERLLLRVSIIIEEAEGRHITNKTIIHQLNLLRKEMYSGFFIMDSLRRQKTDVEGHDVSHSFASSKFNPAKRIFFTSTDTHGDEDLQQVLDNLNNIIEDTNGLVMFLKNHPPLYRQPYSMHLYISRCMFGRQVEMERIMDFLMHKDHQVTESVGILPIVGPRWVGKSTIIAHVCNDAKVRDYFSQVMIFTGDDINNENIYTMRDVGVTMHRNDALVENEKVLVIVELSGDIDEVAWSIFFLSYGVDLGKGSRIIITSRSDQVKKIGTTQALVLDYLPPDAYWYFFKVLTFGSVFPSDQPELESIAMEIARGLDGTFISANMISRILQNNLVSQHWRVYLECFNKNIQHNVSLFGESPYNLTRKGKPWAYHIKNDRFAVFSKHRTCPDGQNIPRIKVRDVLSGNIKHEGEFDIFVCKSCIPPYSSYIVSCTIEKLNHNKKMKMN</sequence>
<reference evidence="2 3" key="1">
    <citation type="journal article" date="2019" name="Sci. Rep.">
        <title>A high-quality genome of Eragrostis curvula grass provides insights into Poaceae evolution and supports new strategies to enhance forage quality.</title>
        <authorList>
            <person name="Carballo J."/>
            <person name="Santos B.A.C.M."/>
            <person name="Zappacosta D."/>
            <person name="Garbus I."/>
            <person name="Selva J.P."/>
            <person name="Gallo C.A."/>
            <person name="Diaz A."/>
            <person name="Albertini E."/>
            <person name="Caccamo M."/>
            <person name="Echenique V."/>
        </authorList>
    </citation>
    <scope>NUCLEOTIDE SEQUENCE [LARGE SCALE GENOMIC DNA]</scope>
    <source>
        <strain evidence="3">cv. Victoria</strain>
        <tissue evidence="2">Leaf</tissue>
    </source>
</reference>
<dbReference type="EMBL" id="RWGY01000007">
    <property type="protein sequence ID" value="TVU40677.1"/>
    <property type="molecule type" value="Genomic_DNA"/>
</dbReference>
<gene>
    <name evidence="2" type="ORF">EJB05_14146</name>
</gene>
<dbReference type="PANTHER" id="PTHR33377">
    <property type="entry name" value="OS10G0134700 PROTEIN-RELATED"/>
    <property type="match status" value="1"/>
</dbReference>
<dbReference type="Gene3D" id="3.40.50.300">
    <property type="entry name" value="P-loop containing nucleotide triphosphate hydrolases"/>
    <property type="match status" value="1"/>
</dbReference>
<dbReference type="OrthoDB" id="720451at2759"/>
<dbReference type="InterPro" id="IPR027417">
    <property type="entry name" value="P-loop_NTPase"/>
</dbReference>
<feature type="domain" description="NB-ARC" evidence="1">
    <location>
        <begin position="209"/>
        <end position="364"/>
    </location>
</feature>
<protein>
    <recommendedName>
        <fullName evidence="1">NB-ARC domain-containing protein</fullName>
    </recommendedName>
</protein>
<organism evidence="2 3">
    <name type="scientific">Eragrostis curvula</name>
    <name type="common">weeping love grass</name>
    <dbReference type="NCBI Taxonomy" id="38414"/>
    <lineage>
        <taxon>Eukaryota</taxon>
        <taxon>Viridiplantae</taxon>
        <taxon>Streptophyta</taxon>
        <taxon>Embryophyta</taxon>
        <taxon>Tracheophyta</taxon>
        <taxon>Spermatophyta</taxon>
        <taxon>Magnoliopsida</taxon>
        <taxon>Liliopsida</taxon>
        <taxon>Poales</taxon>
        <taxon>Poaceae</taxon>
        <taxon>PACMAD clade</taxon>
        <taxon>Chloridoideae</taxon>
        <taxon>Eragrostideae</taxon>
        <taxon>Eragrostidinae</taxon>
        <taxon>Eragrostis</taxon>
    </lineage>
</organism>
<dbReference type="InterPro" id="IPR002182">
    <property type="entry name" value="NB-ARC"/>
</dbReference>
<evidence type="ECO:0000259" key="1">
    <source>
        <dbReference type="Pfam" id="PF00931"/>
    </source>
</evidence>
<dbReference type="SUPFAM" id="SSF52540">
    <property type="entry name" value="P-loop containing nucleoside triphosphate hydrolases"/>
    <property type="match status" value="1"/>
</dbReference>
<dbReference type="Proteomes" id="UP000324897">
    <property type="component" value="Chromosome 4"/>
</dbReference>
<accession>A0A5J9VYG6</accession>
<evidence type="ECO:0000313" key="3">
    <source>
        <dbReference type="Proteomes" id="UP000324897"/>
    </source>
</evidence>
<proteinExistence type="predicted"/>
<feature type="non-terminal residue" evidence="2">
    <location>
        <position position="1"/>
    </location>
</feature>
<dbReference type="PANTHER" id="PTHR33377:SF50">
    <property type="entry name" value="NB-ARC DOMAIN-CONTAINING PROTEIN"/>
    <property type="match status" value="1"/>
</dbReference>
<dbReference type="AlphaFoldDB" id="A0A5J9VYG6"/>